<sequence length="78" mass="8443">MLACVRAFCSLAISPASSAAAKPADAWTHHEVLKPSFPRDVRKVDVPMATDDDAREFGRRFVALLCASLAARSGDKLR</sequence>
<dbReference type="EMBL" id="BAAAHH010000004">
    <property type="protein sequence ID" value="GAA0943220.1"/>
    <property type="molecule type" value="Genomic_DNA"/>
</dbReference>
<evidence type="ECO:0000313" key="3">
    <source>
        <dbReference type="Proteomes" id="UP001500665"/>
    </source>
</evidence>
<keyword evidence="1" id="KW-0732">Signal</keyword>
<feature type="chain" id="PRO_5047005073" description="Secreted protein" evidence="1">
    <location>
        <begin position="20"/>
        <end position="78"/>
    </location>
</feature>
<feature type="signal peptide" evidence="1">
    <location>
        <begin position="1"/>
        <end position="19"/>
    </location>
</feature>
<evidence type="ECO:0000313" key="2">
    <source>
        <dbReference type="EMBL" id="GAA0943220.1"/>
    </source>
</evidence>
<gene>
    <name evidence="2" type="ORF">GCM10009550_15060</name>
</gene>
<reference evidence="2 3" key="1">
    <citation type="journal article" date="2019" name="Int. J. Syst. Evol. Microbiol.">
        <title>The Global Catalogue of Microorganisms (GCM) 10K type strain sequencing project: providing services to taxonomists for standard genome sequencing and annotation.</title>
        <authorList>
            <consortium name="The Broad Institute Genomics Platform"/>
            <consortium name="The Broad Institute Genome Sequencing Center for Infectious Disease"/>
            <person name="Wu L."/>
            <person name="Ma J."/>
        </authorList>
    </citation>
    <scope>NUCLEOTIDE SEQUENCE [LARGE SCALE GENOMIC DNA]</scope>
    <source>
        <strain evidence="2 3">JCM 10696</strain>
    </source>
</reference>
<evidence type="ECO:0008006" key="4">
    <source>
        <dbReference type="Google" id="ProtNLM"/>
    </source>
</evidence>
<dbReference type="Proteomes" id="UP001500665">
    <property type="component" value="Unassembled WGS sequence"/>
</dbReference>
<protein>
    <recommendedName>
        <fullName evidence="4">Secreted protein</fullName>
    </recommendedName>
</protein>
<keyword evidence="3" id="KW-1185">Reference proteome</keyword>
<evidence type="ECO:0000256" key="1">
    <source>
        <dbReference type="SAM" id="SignalP"/>
    </source>
</evidence>
<comment type="caution">
    <text evidence="2">The sequence shown here is derived from an EMBL/GenBank/DDBJ whole genome shotgun (WGS) entry which is preliminary data.</text>
</comment>
<proteinExistence type="predicted"/>
<name>A0ABN1QJN6_9ACTN</name>
<accession>A0ABN1QJN6</accession>
<organism evidence="2 3">
    <name type="scientific">Actinocorallia libanotica</name>
    <dbReference type="NCBI Taxonomy" id="46162"/>
    <lineage>
        <taxon>Bacteria</taxon>
        <taxon>Bacillati</taxon>
        <taxon>Actinomycetota</taxon>
        <taxon>Actinomycetes</taxon>
        <taxon>Streptosporangiales</taxon>
        <taxon>Thermomonosporaceae</taxon>
        <taxon>Actinocorallia</taxon>
    </lineage>
</organism>